<dbReference type="RefSeq" id="WP_111490312.1">
    <property type="nucleotide sequence ID" value="NZ_CP031264.1"/>
</dbReference>
<organism evidence="1 2">
    <name type="scientific">Peterkaempfera bronchialis</name>
    <dbReference type="NCBI Taxonomy" id="2126346"/>
    <lineage>
        <taxon>Bacteria</taxon>
        <taxon>Bacillati</taxon>
        <taxon>Actinomycetota</taxon>
        <taxon>Actinomycetes</taxon>
        <taxon>Kitasatosporales</taxon>
        <taxon>Streptomycetaceae</taxon>
        <taxon>Peterkaempfera</taxon>
    </lineage>
</organism>
<dbReference type="KEGG" id="stri:C7M71_018245"/>
<gene>
    <name evidence="1" type="ORF">C7M71_018245</name>
</gene>
<evidence type="ECO:0000313" key="1">
    <source>
        <dbReference type="EMBL" id="AXI79065.1"/>
    </source>
</evidence>
<proteinExistence type="predicted"/>
<reference evidence="2" key="1">
    <citation type="submission" date="2018-07" db="EMBL/GenBank/DDBJ databases">
        <title>Streptacidiphilus bronchialis DSM 106435 chromosome.</title>
        <authorList>
            <person name="Batra D."/>
            <person name="Gulvik C.A."/>
        </authorList>
    </citation>
    <scope>NUCLEOTIDE SEQUENCE [LARGE SCALE GENOMIC DNA]</scope>
    <source>
        <strain evidence="2">DSM 106435</strain>
    </source>
</reference>
<dbReference type="EMBL" id="CP031264">
    <property type="protein sequence ID" value="AXI79065.1"/>
    <property type="molecule type" value="Genomic_DNA"/>
</dbReference>
<evidence type="ECO:0000313" key="2">
    <source>
        <dbReference type="Proteomes" id="UP000249340"/>
    </source>
</evidence>
<keyword evidence="2" id="KW-1185">Reference proteome</keyword>
<protein>
    <submittedName>
        <fullName evidence="1">Uncharacterized protein</fullName>
    </submittedName>
</protein>
<accession>A0A345SZB0</accession>
<dbReference type="Proteomes" id="UP000249340">
    <property type="component" value="Chromosome"/>
</dbReference>
<sequence>MPFVVRWSGERDALMPMVVRKGGRGIGYADERSFDRDGEGVLWTRVPSQPGKGTPEFGKVHTLRQRLCMAELRCQICGGPADRSPSGVLWLIDADPSELRPGDERTAHPPVCRPCAIRSTTACPHLRPAFTALRVRAFLPYGVTGALYAPARPMPVTVNAGQFRLGDPHLPWVRATQLLLTLTDFTVIDPDDPAA</sequence>
<name>A0A345SZB0_9ACTN</name>
<dbReference type="AlphaFoldDB" id="A0A345SZB0"/>
<dbReference type="OrthoDB" id="3689934at2"/>